<gene>
    <name evidence="3" type="ORF">FTX54_011700</name>
</gene>
<dbReference type="InterPro" id="IPR025241">
    <property type="entry name" value="DUF4190"/>
</dbReference>
<name>A0A5C7FF54_9BACI</name>
<feature type="transmembrane region" description="Helical" evidence="1">
    <location>
        <begin position="17"/>
        <end position="43"/>
    </location>
</feature>
<evidence type="ECO:0000313" key="4">
    <source>
        <dbReference type="Proteomes" id="UP000321816"/>
    </source>
</evidence>
<dbReference type="OrthoDB" id="1955244at2"/>
<keyword evidence="1" id="KW-0472">Membrane</keyword>
<protein>
    <submittedName>
        <fullName evidence="3">DUF4190 domain-containing protein</fullName>
    </submittedName>
</protein>
<reference evidence="3 4" key="1">
    <citation type="submission" date="2024-01" db="EMBL/GenBank/DDBJ databases">
        <title>Complete Genome Sequence of Alkalicoccus halolimnae BZ-SZ-XJ29T, a Moderately Halophilic Bacterium Isolated from a Salt Lake.</title>
        <authorList>
            <person name="Zhao B."/>
        </authorList>
    </citation>
    <scope>NUCLEOTIDE SEQUENCE [LARGE SCALE GENOMIC DNA]</scope>
    <source>
        <strain evidence="3 4">BZ-SZ-XJ29</strain>
    </source>
</reference>
<dbReference type="AlphaFoldDB" id="A0A5C7FF54"/>
<feature type="domain" description="DUF4190" evidence="2">
    <location>
        <begin position="17"/>
        <end position="83"/>
    </location>
</feature>
<evidence type="ECO:0000313" key="3">
    <source>
        <dbReference type="EMBL" id="WWD79083.1"/>
    </source>
</evidence>
<keyword evidence="1" id="KW-0812">Transmembrane</keyword>
<sequence length="92" mass="9713">MAALSTPHTQNQTNLKAIYSIVFGILSIVLFLLPVVGLGLALAGIFTGIVGKREIKESREKGRGLILAGMICSGIGVLLPIVFGILAIMVFF</sequence>
<dbReference type="KEGG" id="ahal:FTX54_011700"/>
<keyword evidence="4" id="KW-1185">Reference proteome</keyword>
<accession>A0A5C7FF54</accession>
<organism evidence="3 4">
    <name type="scientific">Alkalicoccus halolimnae</name>
    <dbReference type="NCBI Taxonomy" id="1667239"/>
    <lineage>
        <taxon>Bacteria</taxon>
        <taxon>Bacillati</taxon>
        <taxon>Bacillota</taxon>
        <taxon>Bacilli</taxon>
        <taxon>Bacillales</taxon>
        <taxon>Bacillaceae</taxon>
        <taxon>Alkalicoccus</taxon>
    </lineage>
</organism>
<dbReference type="RefSeq" id="WP_147803607.1">
    <property type="nucleotide sequence ID" value="NZ_CP144914.1"/>
</dbReference>
<dbReference type="Pfam" id="PF13828">
    <property type="entry name" value="DUF4190"/>
    <property type="match status" value="1"/>
</dbReference>
<proteinExistence type="predicted"/>
<dbReference type="Proteomes" id="UP000321816">
    <property type="component" value="Chromosome"/>
</dbReference>
<dbReference type="EMBL" id="CP144914">
    <property type="protein sequence ID" value="WWD79083.1"/>
    <property type="molecule type" value="Genomic_DNA"/>
</dbReference>
<evidence type="ECO:0000256" key="1">
    <source>
        <dbReference type="SAM" id="Phobius"/>
    </source>
</evidence>
<feature type="transmembrane region" description="Helical" evidence="1">
    <location>
        <begin position="64"/>
        <end position="91"/>
    </location>
</feature>
<keyword evidence="1" id="KW-1133">Transmembrane helix</keyword>
<evidence type="ECO:0000259" key="2">
    <source>
        <dbReference type="Pfam" id="PF13828"/>
    </source>
</evidence>